<evidence type="ECO:0000256" key="7">
    <source>
        <dbReference type="HAMAP-Rule" id="MF_00009"/>
    </source>
</evidence>
<comment type="subcellular location">
    <subcellularLocation>
        <location evidence="7">Cytoplasm</location>
    </subcellularLocation>
</comment>
<dbReference type="Proteomes" id="UP000014174">
    <property type="component" value="Unassembled WGS sequence"/>
</dbReference>
<reference evidence="8 9" key="1">
    <citation type="journal article" date="2013" name="Genome Announc.">
        <title>Draft Genome Sequence of Arcticibacter svalbardensis Strain MN12-7T, a Member of the Family Sphingobacteriaceae Isolated from an Arctic Soil Sample.</title>
        <authorList>
            <person name="Shivaji S."/>
            <person name="Ara S."/>
            <person name="Prasad S."/>
            <person name="Manasa B.P."/>
            <person name="Begum Z."/>
            <person name="Singh A."/>
            <person name="Kumar Pinnaka A."/>
        </authorList>
    </citation>
    <scope>NUCLEOTIDE SEQUENCE [LARGE SCALE GENOMIC DNA]</scope>
    <source>
        <strain evidence="8 9">MN12-7</strain>
    </source>
</reference>
<keyword evidence="7" id="KW-0698">rRNA processing</keyword>
<dbReference type="EC" id="3.1.-.-" evidence="7"/>
<dbReference type="AlphaFoldDB" id="R9GMK0"/>
<dbReference type="OrthoDB" id="9811984at2"/>
<dbReference type="InterPro" id="IPR020549">
    <property type="entry name" value="YbeY_CS"/>
</dbReference>
<feature type="binding site" evidence="7">
    <location>
        <position position="121"/>
    </location>
    <ligand>
        <name>Zn(2+)</name>
        <dbReference type="ChEBI" id="CHEBI:29105"/>
        <note>catalytic</note>
    </ligand>
</feature>
<evidence type="ECO:0000256" key="3">
    <source>
        <dbReference type="ARBA" id="ARBA00022723"/>
    </source>
</evidence>
<dbReference type="STRING" id="1150600.ADIARSV_3777"/>
<dbReference type="PROSITE" id="PS01306">
    <property type="entry name" value="UPF0054"/>
    <property type="match status" value="1"/>
</dbReference>
<comment type="caution">
    <text evidence="8">The sequence shown here is derived from an EMBL/GenBank/DDBJ whole genome shotgun (WGS) entry which is preliminary data.</text>
</comment>
<keyword evidence="6 7" id="KW-0862">Zinc</keyword>
<dbReference type="GO" id="GO:0005737">
    <property type="term" value="C:cytoplasm"/>
    <property type="evidence" value="ECO:0007669"/>
    <property type="project" value="UniProtKB-SubCell"/>
</dbReference>
<comment type="similarity">
    <text evidence="1 7">Belongs to the endoribonuclease YbeY family.</text>
</comment>
<evidence type="ECO:0000256" key="2">
    <source>
        <dbReference type="ARBA" id="ARBA00022722"/>
    </source>
</evidence>
<dbReference type="GO" id="GO:0004521">
    <property type="term" value="F:RNA endonuclease activity"/>
    <property type="evidence" value="ECO:0007669"/>
    <property type="project" value="UniProtKB-UniRule"/>
</dbReference>
<comment type="function">
    <text evidence="7">Single strand-specific metallo-endoribonuclease involved in late-stage 70S ribosome quality control and in maturation of the 3' terminus of the 16S rRNA.</text>
</comment>
<evidence type="ECO:0000313" key="9">
    <source>
        <dbReference type="Proteomes" id="UP000014174"/>
    </source>
</evidence>
<keyword evidence="4 7" id="KW-0255">Endonuclease</keyword>
<keyword evidence="2 7" id="KW-0540">Nuclease</keyword>
<dbReference type="Pfam" id="PF02130">
    <property type="entry name" value="YbeY"/>
    <property type="match status" value="1"/>
</dbReference>
<comment type="cofactor">
    <cofactor evidence="7">
        <name>Zn(2+)</name>
        <dbReference type="ChEBI" id="CHEBI:29105"/>
    </cofactor>
    <text evidence="7">Binds 1 zinc ion.</text>
</comment>
<gene>
    <name evidence="7" type="primary">ybeY</name>
    <name evidence="8" type="ORF">ADIARSV_3777</name>
</gene>
<accession>R9GMK0</accession>
<keyword evidence="3 7" id="KW-0479">Metal-binding</keyword>
<feature type="binding site" evidence="7">
    <location>
        <position position="111"/>
    </location>
    <ligand>
        <name>Zn(2+)</name>
        <dbReference type="ChEBI" id="CHEBI:29105"/>
        <note>catalytic</note>
    </ligand>
</feature>
<evidence type="ECO:0000256" key="5">
    <source>
        <dbReference type="ARBA" id="ARBA00022801"/>
    </source>
</evidence>
<dbReference type="EMBL" id="AQPN01000132">
    <property type="protein sequence ID" value="EOR93062.1"/>
    <property type="molecule type" value="Genomic_DNA"/>
</dbReference>
<feature type="binding site" evidence="7">
    <location>
        <position position="115"/>
    </location>
    <ligand>
        <name>Zn(2+)</name>
        <dbReference type="ChEBI" id="CHEBI:29105"/>
        <note>catalytic</note>
    </ligand>
</feature>
<dbReference type="NCBIfam" id="TIGR00043">
    <property type="entry name" value="rRNA maturation RNase YbeY"/>
    <property type="match status" value="1"/>
</dbReference>
<dbReference type="eggNOG" id="COG0319">
    <property type="taxonomic scope" value="Bacteria"/>
</dbReference>
<protein>
    <recommendedName>
        <fullName evidence="7">Endoribonuclease YbeY</fullName>
        <ecNumber evidence="7">3.1.-.-</ecNumber>
    </recommendedName>
</protein>
<dbReference type="PANTHER" id="PTHR46986:SF1">
    <property type="entry name" value="ENDORIBONUCLEASE YBEY, CHLOROPLASTIC"/>
    <property type="match status" value="1"/>
</dbReference>
<evidence type="ECO:0000313" key="8">
    <source>
        <dbReference type="EMBL" id="EOR93062.1"/>
    </source>
</evidence>
<keyword evidence="9" id="KW-1185">Reference proteome</keyword>
<dbReference type="GO" id="GO:0006364">
    <property type="term" value="P:rRNA processing"/>
    <property type="evidence" value="ECO:0007669"/>
    <property type="project" value="UniProtKB-UniRule"/>
</dbReference>
<name>R9GMK0_9SPHI</name>
<evidence type="ECO:0000256" key="6">
    <source>
        <dbReference type="ARBA" id="ARBA00022833"/>
    </source>
</evidence>
<dbReference type="SUPFAM" id="SSF55486">
    <property type="entry name" value="Metalloproteases ('zincins'), catalytic domain"/>
    <property type="match status" value="1"/>
</dbReference>
<dbReference type="PANTHER" id="PTHR46986">
    <property type="entry name" value="ENDORIBONUCLEASE YBEY, CHLOROPLASTIC"/>
    <property type="match status" value="1"/>
</dbReference>
<dbReference type="Gene3D" id="3.40.390.30">
    <property type="entry name" value="Metalloproteases ('zincins'), catalytic domain"/>
    <property type="match status" value="1"/>
</dbReference>
<dbReference type="GO" id="GO:0004222">
    <property type="term" value="F:metalloendopeptidase activity"/>
    <property type="evidence" value="ECO:0007669"/>
    <property type="project" value="InterPro"/>
</dbReference>
<evidence type="ECO:0000256" key="4">
    <source>
        <dbReference type="ARBA" id="ARBA00022759"/>
    </source>
</evidence>
<evidence type="ECO:0000256" key="1">
    <source>
        <dbReference type="ARBA" id="ARBA00010875"/>
    </source>
</evidence>
<keyword evidence="5 7" id="KW-0378">Hydrolase</keyword>
<proteinExistence type="inferred from homology"/>
<sequence length="143" mass="16907">MSQEKIQFHSEEITYTLKQKEHIRKWIKASIREEGKMPSEISFIFCSDEYLLNINNQYLKHDTYTDIITFDNSEEEDLIAGDIFISIDRVIENAASFRISEKDEVHRVIIHGILHLLGYTDKGTEHKNLMTSKENYYLSLRTF</sequence>
<dbReference type="HAMAP" id="MF_00009">
    <property type="entry name" value="Endoribonucl_YbeY"/>
    <property type="match status" value="1"/>
</dbReference>
<keyword evidence="7" id="KW-0963">Cytoplasm</keyword>
<dbReference type="RefSeq" id="WP_016197002.1">
    <property type="nucleotide sequence ID" value="NZ_AQPN01000132.1"/>
</dbReference>
<dbReference type="InterPro" id="IPR023091">
    <property type="entry name" value="MetalPrtase_cat_dom_sf_prd"/>
</dbReference>
<dbReference type="PATRIC" id="fig|1150600.3.peg.3744"/>
<keyword evidence="7" id="KW-0690">Ribosome biogenesis</keyword>
<dbReference type="GO" id="GO:0008270">
    <property type="term" value="F:zinc ion binding"/>
    <property type="evidence" value="ECO:0007669"/>
    <property type="project" value="UniProtKB-UniRule"/>
</dbReference>
<organism evidence="8 9">
    <name type="scientific">Arcticibacter svalbardensis MN12-7</name>
    <dbReference type="NCBI Taxonomy" id="1150600"/>
    <lineage>
        <taxon>Bacteria</taxon>
        <taxon>Pseudomonadati</taxon>
        <taxon>Bacteroidota</taxon>
        <taxon>Sphingobacteriia</taxon>
        <taxon>Sphingobacteriales</taxon>
        <taxon>Sphingobacteriaceae</taxon>
        <taxon>Arcticibacter</taxon>
    </lineage>
</organism>
<dbReference type="InterPro" id="IPR002036">
    <property type="entry name" value="YbeY"/>
</dbReference>